<feature type="repeat" description="RCC1" evidence="2">
    <location>
        <begin position="2"/>
        <end position="61"/>
    </location>
</feature>
<gene>
    <name evidence="3" type="ORF">CANTADRAFT_50559</name>
</gene>
<evidence type="ECO:0000313" key="3">
    <source>
        <dbReference type="EMBL" id="ODV80314.1"/>
    </source>
</evidence>
<evidence type="ECO:0000313" key="4">
    <source>
        <dbReference type="Proteomes" id="UP000094285"/>
    </source>
</evidence>
<dbReference type="Gene3D" id="2.130.10.30">
    <property type="entry name" value="Regulator of chromosome condensation 1/beta-lactamase-inhibitor protein II"/>
    <property type="match status" value="2"/>
</dbReference>
<dbReference type="Pfam" id="PF13540">
    <property type="entry name" value="RCC1_2"/>
    <property type="match status" value="2"/>
</dbReference>
<sequence>MYQVLCCGSNGQYQLGIGNDTDQLELVAAKFEIDGTVTTQLAAEPVEVVCGGNHTLVLFSTGEIYSCGDNTFGQCGHQGGQTIEVFRKIDGKWAKAACGWEFTILVDLEGKVYSCGRGLKGELGLGKGVDGNQLREVIDFGPQAVLSVRSSLNHTVVQLADKRLFGWGNARKGQLGVQNAIGTKLESVIWQPRQLKFEGLDDLQVRFFDVGRDYTAFYSNDYKEYGKKATEKVHVNGDVVGLRTMWSSSHLLVKNEKHLSIKSFGNDSHGQLFPQSAHPVVQQFEIGSEHGLILTDQNSVMAWGWGEHGNCGERSGDEVYEDDLSAAAVTYSLNTIYNQAHPVTRLGSGCATSWITIRKL</sequence>
<dbReference type="InterPro" id="IPR009091">
    <property type="entry name" value="RCC1/BLIP-II"/>
</dbReference>
<evidence type="ECO:0000256" key="1">
    <source>
        <dbReference type="ARBA" id="ARBA00022737"/>
    </source>
</evidence>
<feature type="repeat" description="RCC1" evidence="2">
    <location>
        <begin position="110"/>
        <end position="161"/>
    </location>
</feature>
<dbReference type="InterPro" id="IPR000408">
    <property type="entry name" value="Reg_chr_condens"/>
</dbReference>
<dbReference type="OrthoDB" id="5370059at2759"/>
<dbReference type="PRINTS" id="PR00633">
    <property type="entry name" value="RCCNDNSATION"/>
</dbReference>
<organism evidence="3 4">
    <name type="scientific">Suhomyces tanzawaensis NRRL Y-17324</name>
    <dbReference type="NCBI Taxonomy" id="984487"/>
    <lineage>
        <taxon>Eukaryota</taxon>
        <taxon>Fungi</taxon>
        <taxon>Dikarya</taxon>
        <taxon>Ascomycota</taxon>
        <taxon>Saccharomycotina</taxon>
        <taxon>Pichiomycetes</taxon>
        <taxon>Debaryomycetaceae</taxon>
        <taxon>Suhomyces</taxon>
    </lineage>
</organism>
<dbReference type="Proteomes" id="UP000094285">
    <property type="component" value="Unassembled WGS sequence"/>
</dbReference>
<dbReference type="InterPro" id="IPR051210">
    <property type="entry name" value="Ub_ligase/GEF_domain"/>
</dbReference>
<keyword evidence="1" id="KW-0677">Repeat</keyword>
<proteinExistence type="predicted"/>
<dbReference type="AlphaFoldDB" id="A0A1E4SLD6"/>
<reference evidence="4" key="1">
    <citation type="submission" date="2016-05" db="EMBL/GenBank/DDBJ databases">
        <title>Comparative genomics of biotechnologically important yeasts.</title>
        <authorList>
            <consortium name="DOE Joint Genome Institute"/>
            <person name="Riley R."/>
            <person name="Haridas S."/>
            <person name="Wolfe K.H."/>
            <person name="Lopes M.R."/>
            <person name="Hittinger C.T."/>
            <person name="Goker M."/>
            <person name="Salamov A."/>
            <person name="Wisecaver J."/>
            <person name="Long T.M."/>
            <person name="Aerts A.L."/>
            <person name="Barry K."/>
            <person name="Choi C."/>
            <person name="Clum A."/>
            <person name="Coughlan A.Y."/>
            <person name="Deshpande S."/>
            <person name="Douglass A.P."/>
            <person name="Hanson S.J."/>
            <person name="Klenk H.-P."/>
            <person name="Labutti K."/>
            <person name="Lapidus A."/>
            <person name="Lindquist E."/>
            <person name="Lipzen A."/>
            <person name="Meier-Kolthoff J.P."/>
            <person name="Ohm R.A."/>
            <person name="Otillar R.P."/>
            <person name="Pangilinan J."/>
            <person name="Peng Y."/>
            <person name="Rokas A."/>
            <person name="Rosa C.A."/>
            <person name="Scheuner C."/>
            <person name="Sibirny A.A."/>
            <person name="Slot J.C."/>
            <person name="Stielow J.B."/>
            <person name="Sun H."/>
            <person name="Kurtzman C.P."/>
            <person name="Blackwell M."/>
            <person name="Grigoriev I.V."/>
            <person name="Jeffries T.W."/>
        </authorList>
    </citation>
    <scope>NUCLEOTIDE SEQUENCE [LARGE SCALE GENOMIC DNA]</scope>
    <source>
        <strain evidence="4">NRRL Y-17324</strain>
    </source>
</reference>
<name>A0A1E4SLD6_9ASCO</name>
<dbReference type="STRING" id="984487.A0A1E4SLD6"/>
<keyword evidence="4" id="KW-1185">Reference proteome</keyword>
<dbReference type="PROSITE" id="PS50012">
    <property type="entry name" value="RCC1_3"/>
    <property type="match status" value="3"/>
</dbReference>
<dbReference type="PANTHER" id="PTHR22870:SF155">
    <property type="entry name" value="E3 UBIQUITIN-PROTEIN LIGASE HERC1-RELATED"/>
    <property type="match status" value="1"/>
</dbReference>
<accession>A0A1E4SLD6</accession>
<dbReference type="GeneID" id="30983974"/>
<protein>
    <submittedName>
        <fullName evidence="3">RCC1/BLIP-II protein</fullName>
    </submittedName>
</protein>
<dbReference type="PANTHER" id="PTHR22870">
    <property type="entry name" value="REGULATOR OF CHROMOSOME CONDENSATION"/>
    <property type="match status" value="1"/>
</dbReference>
<evidence type="ECO:0000256" key="2">
    <source>
        <dbReference type="PROSITE-ProRule" id="PRU00235"/>
    </source>
</evidence>
<dbReference type="RefSeq" id="XP_020065436.1">
    <property type="nucleotide sequence ID" value="XM_020209838.1"/>
</dbReference>
<feature type="repeat" description="RCC1" evidence="2">
    <location>
        <begin position="162"/>
        <end position="221"/>
    </location>
</feature>
<dbReference type="SUPFAM" id="SSF50985">
    <property type="entry name" value="RCC1/BLIP-II"/>
    <property type="match status" value="1"/>
</dbReference>
<dbReference type="EMBL" id="KV453911">
    <property type="protein sequence ID" value="ODV80314.1"/>
    <property type="molecule type" value="Genomic_DNA"/>
</dbReference>